<keyword evidence="4" id="KW-1185">Reference proteome</keyword>
<feature type="coiled-coil region" evidence="2">
    <location>
        <begin position="116"/>
        <end position="143"/>
    </location>
</feature>
<gene>
    <name evidence="3" type="primary">flgN</name>
    <name evidence="3" type="ORF">P4S50_16880</name>
</gene>
<dbReference type="EMBL" id="CP120733">
    <property type="protein sequence ID" value="WFD10028.1"/>
    <property type="molecule type" value="Genomic_DNA"/>
</dbReference>
<keyword evidence="3" id="KW-0966">Cell projection</keyword>
<organism evidence="3 4">
    <name type="scientific">Tepidibacter hydrothermalis</name>
    <dbReference type="NCBI Taxonomy" id="3036126"/>
    <lineage>
        <taxon>Bacteria</taxon>
        <taxon>Bacillati</taxon>
        <taxon>Bacillota</taxon>
        <taxon>Clostridia</taxon>
        <taxon>Peptostreptococcales</taxon>
        <taxon>Peptostreptococcaceae</taxon>
        <taxon>Tepidibacter</taxon>
    </lineage>
</organism>
<name>A0ABY8EAR6_9FIRM</name>
<keyword evidence="3" id="KW-0282">Flagellum</keyword>
<evidence type="ECO:0000313" key="3">
    <source>
        <dbReference type="EMBL" id="WFD10028.1"/>
    </source>
</evidence>
<keyword evidence="3" id="KW-0969">Cilium</keyword>
<dbReference type="SUPFAM" id="SSF140566">
    <property type="entry name" value="FlgN-like"/>
    <property type="match status" value="1"/>
</dbReference>
<proteinExistence type="predicted"/>
<keyword evidence="2" id="KW-0175">Coiled coil</keyword>
<keyword evidence="1" id="KW-1005">Bacterial flagellum biogenesis</keyword>
<dbReference type="Proteomes" id="UP001222800">
    <property type="component" value="Chromosome"/>
</dbReference>
<evidence type="ECO:0000313" key="4">
    <source>
        <dbReference type="Proteomes" id="UP001222800"/>
    </source>
</evidence>
<accession>A0ABY8EAR6</accession>
<evidence type="ECO:0000256" key="1">
    <source>
        <dbReference type="ARBA" id="ARBA00022795"/>
    </source>
</evidence>
<dbReference type="Pfam" id="PF05130">
    <property type="entry name" value="FlgN"/>
    <property type="match status" value="1"/>
</dbReference>
<dbReference type="InterPro" id="IPR007809">
    <property type="entry name" value="FlgN-like"/>
</dbReference>
<dbReference type="RefSeq" id="WP_277732005.1">
    <property type="nucleotide sequence ID" value="NZ_CP120733.1"/>
</dbReference>
<dbReference type="InterPro" id="IPR036679">
    <property type="entry name" value="FlgN-like_sf"/>
</dbReference>
<reference evidence="3 4" key="1">
    <citation type="submission" date="2023-03" db="EMBL/GenBank/DDBJ databases">
        <title>Complete genome sequence of Tepidibacter sp. SWIR-1, isolated from a deep-sea hydrothermal vent.</title>
        <authorList>
            <person name="Li X."/>
        </authorList>
    </citation>
    <scope>NUCLEOTIDE SEQUENCE [LARGE SCALE GENOMIC DNA]</scope>
    <source>
        <strain evidence="3 4">SWIR-1</strain>
    </source>
</reference>
<sequence length="166" mass="19352">MSVNELIDILIQTSEIKYHLMSEVYDITKIQGIHIKNSNTDSLLENIEKKQEKIDEIDKLDKKFYSAYINIKESLGIISLEDIDTQKYPNIKHLKQTIEDILSVTKDIDNLDKGNNQNVKKEFDKVKQELSNVKKEMKSLSKNVRAYKGYNNKYNHAQGVFIDNKK</sequence>
<protein>
    <submittedName>
        <fullName evidence="3">Flagellar export chaperone FlgN</fullName>
    </submittedName>
</protein>
<evidence type="ECO:0000256" key="2">
    <source>
        <dbReference type="SAM" id="Coils"/>
    </source>
</evidence>